<keyword evidence="6 8" id="KW-1133">Transmembrane helix</keyword>
<dbReference type="Gene3D" id="3.30.70.1350">
    <property type="entry name" value="Cation efflux protein, cytoplasmic domain"/>
    <property type="match status" value="1"/>
</dbReference>
<comment type="similarity">
    <text evidence="2">Belongs to the cation diffusion facilitator (CDF) transporter (TC 2.A.4) family.</text>
</comment>
<evidence type="ECO:0000256" key="4">
    <source>
        <dbReference type="ARBA" id="ARBA00022475"/>
    </source>
</evidence>
<dbReference type="GO" id="GO:0006882">
    <property type="term" value="P:intracellular zinc ion homeostasis"/>
    <property type="evidence" value="ECO:0007669"/>
    <property type="project" value="TreeGrafter"/>
</dbReference>
<feature type="domain" description="Cation efflux protein cytoplasmic" evidence="10">
    <location>
        <begin position="205"/>
        <end position="282"/>
    </location>
</feature>
<evidence type="ECO:0000256" key="3">
    <source>
        <dbReference type="ARBA" id="ARBA00022448"/>
    </source>
</evidence>
<evidence type="ECO:0000256" key="8">
    <source>
        <dbReference type="SAM" id="Phobius"/>
    </source>
</evidence>
<gene>
    <name evidence="11" type="ORF">SAMN00790413_06713</name>
</gene>
<dbReference type="EMBL" id="FWWU01000002">
    <property type="protein sequence ID" value="SMB78572.1"/>
    <property type="molecule type" value="Genomic_DNA"/>
</dbReference>
<evidence type="ECO:0000259" key="9">
    <source>
        <dbReference type="Pfam" id="PF01545"/>
    </source>
</evidence>
<dbReference type="PANTHER" id="PTHR43840">
    <property type="entry name" value="MITOCHONDRIAL METAL TRANSPORTER 1-RELATED"/>
    <property type="match status" value="1"/>
</dbReference>
<evidence type="ECO:0000256" key="2">
    <source>
        <dbReference type="ARBA" id="ARBA00008114"/>
    </source>
</evidence>
<evidence type="ECO:0000256" key="1">
    <source>
        <dbReference type="ARBA" id="ARBA00004651"/>
    </source>
</evidence>
<dbReference type="SUPFAM" id="SSF161111">
    <property type="entry name" value="Cation efflux protein transmembrane domain-like"/>
    <property type="match status" value="1"/>
</dbReference>
<dbReference type="NCBIfam" id="TIGR01297">
    <property type="entry name" value="CDF"/>
    <property type="match status" value="1"/>
</dbReference>
<comment type="subcellular location">
    <subcellularLocation>
        <location evidence="1">Cell membrane</location>
        <topology evidence="1">Multi-pass membrane protein</topology>
    </subcellularLocation>
</comment>
<dbReference type="FunFam" id="3.30.70.1350:FF:000002">
    <property type="entry name" value="Ferrous-iron efflux pump FieF"/>
    <property type="match status" value="1"/>
</dbReference>
<feature type="transmembrane region" description="Helical" evidence="8">
    <location>
        <begin position="39"/>
        <end position="56"/>
    </location>
</feature>
<keyword evidence="4" id="KW-1003">Cell membrane</keyword>
<dbReference type="PANTHER" id="PTHR43840:SF15">
    <property type="entry name" value="MITOCHONDRIAL METAL TRANSPORTER 1-RELATED"/>
    <property type="match status" value="1"/>
</dbReference>
<dbReference type="InterPro" id="IPR050291">
    <property type="entry name" value="CDF_Transporter"/>
</dbReference>
<protein>
    <submittedName>
        <fullName evidence="11">Cation diffusion facilitator family transporter</fullName>
    </submittedName>
</protein>
<feature type="transmembrane region" description="Helical" evidence="8">
    <location>
        <begin position="76"/>
        <end position="95"/>
    </location>
</feature>
<feature type="transmembrane region" description="Helical" evidence="8">
    <location>
        <begin position="107"/>
        <end position="124"/>
    </location>
</feature>
<evidence type="ECO:0000313" key="12">
    <source>
        <dbReference type="Proteomes" id="UP000192582"/>
    </source>
</evidence>
<feature type="transmembrane region" description="Helical" evidence="8">
    <location>
        <begin position="171"/>
        <end position="189"/>
    </location>
</feature>
<organism evidence="11 12">
    <name type="scientific">Deinococcus hopiensis KR-140</name>
    <dbReference type="NCBI Taxonomy" id="695939"/>
    <lineage>
        <taxon>Bacteria</taxon>
        <taxon>Thermotogati</taxon>
        <taxon>Deinococcota</taxon>
        <taxon>Deinococci</taxon>
        <taxon>Deinococcales</taxon>
        <taxon>Deinococcaceae</taxon>
        <taxon>Deinococcus</taxon>
    </lineage>
</organism>
<dbReference type="OrthoDB" id="9806522at2"/>
<dbReference type="GO" id="GO:0015341">
    <property type="term" value="F:zinc efflux antiporter activity"/>
    <property type="evidence" value="ECO:0007669"/>
    <property type="project" value="TreeGrafter"/>
</dbReference>
<accession>A0A1W1UC14</accession>
<keyword evidence="7 8" id="KW-0472">Membrane</keyword>
<dbReference type="InterPro" id="IPR027470">
    <property type="entry name" value="Cation_efflux_CTD"/>
</dbReference>
<evidence type="ECO:0000259" key="10">
    <source>
        <dbReference type="Pfam" id="PF16916"/>
    </source>
</evidence>
<dbReference type="Proteomes" id="UP000192582">
    <property type="component" value="Unassembled WGS sequence"/>
</dbReference>
<dbReference type="STRING" id="695939.SAMN00790413_06713"/>
<feature type="domain" description="Cation efflux protein transmembrane" evidence="9">
    <location>
        <begin position="7"/>
        <end position="200"/>
    </location>
</feature>
<dbReference type="InterPro" id="IPR058533">
    <property type="entry name" value="Cation_efflux_TM"/>
</dbReference>
<sequence length="293" mass="30907">MALKSAVLSLILSVIVVALKGGAYLLTGSVALFSDALESLINVVAAGAAITALWVASRPADDNHPYGHQKAEYFSAVLEGVLIIVASLTIMFSAVQALQHPRPLEALGLGLVVSSVATLLNWSYGRYLVRTGEHLRSPALVADGHHLLSDVVTSVGVIVGVGLVKLTGWHALDPIAAIVVALYVLWVGYRLVQGSLNSLLDEAAPAEVQQQIKNLVQTHAEGALEAHDFRTRHAGSVTFIDFHLVVPGAMSVEAAHAICDELEQVLETQMPGSEVTIHVEPEGQAKHAGVPAL</sequence>
<dbReference type="Gene3D" id="1.20.1510.10">
    <property type="entry name" value="Cation efflux protein transmembrane domain"/>
    <property type="match status" value="1"/>
</dbReference>
<dbReference type="GO" id="GO:0015086">
    <property type="term" value="F:cadmium ion transmembrane transporter activity"/>
    <property type="evidence" value="ECO:0007669"/>
    <property type="project" value="TreeGrafter"/>
</dbReference>
<evidence type="ECO:0000313" key="11">
    <source>
        <dbReference type="EMBL" id="SMB78572.1"/>
    </source>
</evidence>
<reference evidence="11 12" key="1">
    <citation type="submission" date="2017-04" db="EMBL/GenBank/DDBJ databases">
        <authorList>
            <person name="Afonso C.L."/>
            <person name="Miller P.J."/>
            <person name="Scott M.A."/>
            <person name="Spackman E."/>
            <person name="Goraichik I."/>
            <person name="Dimitrov K.M."/>
            <person name="Suarez D.L."/>
            <person name="Swayne D.E."/>
        </authorList>
    </citation>
    <scope>NUCLEOTIDE SEQUENCE [LARGE SCALE GENOMIC DNA]</scope>
    <source>
        <strain evidence="11 12">KR-140</strain>
    </source>
</reference>
<dbReference type="RefSeq" id="WP_084045261.1">
    <property type="nucleotide sequence ID" value="NZ_FWWU01000002.1"/>
</dbReference>
<evidence type="ECO:0000256" key="5">
    <source>
        <dbReference type="ARBA" id="ARBA00022692"/>
    </source>
</evidence>
<dbReference type="Pfam" id="PF16916">
    <property type="entry name" value="ZT_dimer"/>
    <property type="match status" value="1"/>
</dbReference>
<dbReference type="Pfam" id="PF01545">
    <property type="entry name" value="Cation_efflux"/>
    <property type="match status" value="1"/>
</dbReference>
<keyword evidence="12" id="KW-1185">Reference proteome</keyword>
<feature type="transmembrane region" description="Helical" evidence="8">
    <location>
        <begin position="6"/>
        <end position="27"/>
    </location>
</feature>
<dbReference type="InterPro" id="IPR002524">
    <property type="entry name" value="Cation_efflux"/>
</dbReference>
<dbReference type="AlphaFoldDB" id="A0A1W1UC14"/>
<name>A0A1W1UC14_9DEIO</name>
<dbReference type="GO" id="GO:0015093">
    <property type="term" value="F:ferrous iron transmembrane transporter activity"/>
    <property type="evidence" value="ECO:0007669"/>
    <property type="project" value="TreeGrafter"/>
</dbReference>
<proteinExistence type="inferred from homology"/>
<keyword evidence="5 8" id="KW-0812">Transmembrane</keyword>
<evidence type="ECO:0000256" key="7">
    <source>
        <dbReference type="ARBA" id="ARBA00023136"/>
    </source>
</evidence>
<dbReference type="SUPFAM" id="SSF160240">
    <property type="entry name" value="Cation efflux protein cytoplasmic domain-like"/>
    <property type="match status" value="1"/>
</dbReference>
<dbReference type="GO" id="GO:0005886">
    <property type="term" value="C:plasma membrane"/>
    <property type="evidence" value="ECO:0007669"/>
    <property type="project" value="UniProtKB-SubCell"/>
</dbReference>
<dbReference type="InterPro" id="IPR027469">
    <property type="entry name" value="Cation_efflux_TMD_sf"/>
</dbReference>
<dbReference type="InterPro" id="IPR036837">
    <property type="entry name" value="Cation_efflux_CTD_sf"/>
</dbReference>
<evidence type="ECO:0000256" key="6">
    <source>
        <dbReference type="ARBA" id="ARBA00022989"/>
    </source>
</evidence>
<keyword evidence="3" id="KW-0813">Transport</keyword>